<name>A0A2T0S0A1_9RHOB</name>
<keyword evidence="1" id="KW-0472">Membrane</keyword>
<dbReference type="GO" id="GO:0015920">
    <property type="term" value="P:lipopolysaccharide transport"/>
    <property type="evidence" value="ECO:0007669"/>
    <property type="project" value="InterPro"/>
</dbReference>
<evidence type="ECO:0000256" key="1">
    <source>
        <dbReference type="HAMAP-Rule" id="MF_01411"/>
    </source>
</evidence>
<dbReference type="InterPro" id="IPR007543">
    <property type="entry name" value="LptD_C"/>
</dbReference>
<comment type="caution">
    <text evidence="3">The sequence shown here is derived from an EMBL/GenBank/DDBJ whole genome shotgun (WGS) entry which is preliminary data.</text>
</comment>
<dbReference type="RefSeq" id="WP_106203575.1">
    <property type="nucleotide sequence ID" value="NZ_PVTD01000001.1"/>
</dbReference>
<dbReference type="GO" id="GO:0043165">
    <property type="term" value="P:Gram-negative-bacterium-type cell outer membrane assembly"/>
    <property type="evidence" value="ECO:0007669"/>
    <property type="project" value="UniProtKB-UniRule"/>
</dbReference>
<comment type="subunit">
    <text evidence="1">Component of the lipopolysaccharide transport and assembly complex.</text>
</comment>
<proteinExistence type="inferred from homology"/>
<feature type="signal peptide" evidence="1">
    <location>
        <begin position="1"/>
        <end position="40"/>
    </location>
</feature>
<keyword evidence="4" id="KW-1185">Reference proteome</keyword>
<dbReference type="GO" id="GO:0009279">
    <property type="term" value="C:cell outer membrane"/>
    <property type="evidence" value="ECO:0007669"/>
    <property type="project" value="UniProtKB-SubCell"/>
</dbReference>
<reference evidence="3 4" key="1">
    <citation type="submission" date="2018-03" db="EMBL/GenBank/DDBJ databases">
        <title>Genomic Encyclopedia of Archaeal and Bacterial Type Strains, Phase II (KMG-II): from individual species to whole genera.</title>
        <authorList>
            <person name="Goeker M."/>
        </authorList>
    </citation>
    <scope>NUCLEOTIDE SEQUENCE [LARGE SCALE GENOMIC DNA]</scope>
    <source>
        <strain evidence="3 4">DSM 29328</strain>
    </source>
</reference>
<dbReference type="InterPro" id="IPR020889">
    <property type="entry name" value="LipoPS_assembly_LptD"/>
</dbReference>
<feature type="chain" id="PRO_5015789184" description="LPS-assembly protein LptD" evidence="1">
    <location>
        <begin position="41"/>
        <end position="730"/>
    </location>
</feature>
<organism evidence="3 4">
    <name type="scientific">Aliiruegeria haliotis</name>
    <dbReference type="NCBI Taxonomy" id="1280846"/>
    <lineage>
        <taxon>Bacteria</taxon>
        <taxon>Pseudomonadati</taxon>
        <taxon>Pseudomonadota</taxon>
        <taxon>Alphaproteobacteria</taxon>
        <taxon>Rhodobacterales</taxon>
        <taxon>Roseobacteraceae</taxon>
        <taxon>Aliiruegeria</taxon>
    </lineage>
</organism>
<comment type="caution">
    <text evidence="1">Lacks conserved residue(s) required for the propagation of feature annotation.</text>
</comment>
<keyword evidence="1" id="KW-0732">Signal</keyword>
<comment type="function">
    <text evidence="1">Involved in the assembly of lipopolysaccharide (LPS) at the surface of the outer membrane.</text>
</comment>
<dbReference type="OrthoDB" id="9760225at2"/>
<dbReference type="PANTHER" id="PTHR30189">
    <property type="entry name" value="LPS-ASSEMBLY PROTEIN"/>
    <property type="match status" value="1"/>
</dbReference>
<accession>A0A2T0S0A1</accession>
<evidence type="ECO:0000259" key="2">
    <source>
        <dbReference type="Pfam" id="PF04453"/>
    </source>
</evidence>
<evidence type="ECO:0000313" key="3">
    <source>
        <dbReference type="EMBL" id="PRY26861.1"/>
    </source>
</evidence>
<protein>
    <recommendedName>
        <fullName evidence="1">LPS-assembly protein LptD</fullName>
    </recommendedName>
</protein>
<evidence type="ECO:0000313" key="4">
    <source>
        <dbReference type="Proteomes" id="UP000239480"/>
    </source>
</evidence>
<dbReference type="PANTHER" id="PTHR30189:SF1">
    <property type="entry name" value="LPS-ASSEMBLY PROTEIN LPTD"/>
    <property type="match status" value="1"/>
</dbReference>
<dbReference type="Pfam" id="PF04453">
    <property type="entry name" value="LptD"/>
    <property type="match status" value="1"/>
</dbReference>
<keyword evidence="1" id="KW-0998">Cell outer membrane</keyword>
<dbReference type="AlphaFoldDB" id="A0A2T0S0A1"/>
<dbReference type="EMBL" id="PVTD01000001">
    <property type="protein sequence ID" value="PRY26861.1"/>
    <property type="molecule type" value="Genomic_DNA"/>
</dbReference>
<dbReference type="GO" id="GO:1990351">
    <property type="term" value="C:transporter complex"/>
    <property type="evidence" value="ECO:0007669"/>
    <property type="project" value="TreeGrafter"/>
</dbReference>
<comment type="similarity">
    <text evidence="1">Belongs to the LptD family.</text>
</comment>
<gene>
    <name evidence="1" type="primary">lptD</name>
    <name evidence="3" type="ORF">CLV78_101965</name>
</gene>
<sequence length="730" mass="82204" precursor="true">MPLPFAPPGKLGRRGTRCIRGQTTIAIGIAAALLAAPATAQVQAPESTFSTLIADRVDITEDGKLVATGNVEALYGDTRIKAGRIIYDDDTGNLQIEGPIVITQGENALVLADSAELSTDLTEGLIRSARVVLDQQLQLAATEINRVSGRYTQLYKTTASSCEVCAAHPVPLWQIRARRVVHDEVERQLYFDDAIFDVVGVPVAYLPRLRLPDPTLDRATGFLTPSLRSTDELGFGAKIPYFIKLGDSRDLTVTPYLSTNRTRTLEYRYREAYRGGDIEVNGAFSKDDIVDDPRAYLFAEGEFRLPRNLKLEFDVELTSDDTYLLDYDYSDKDRLDSALTISRADRRQLVVAELIAYESLRSSEDNETQPFLVGDLTWIEKFQPRFLGGIARFELDGHGHQRNSNKDVVGRDVTRISGALDWRRDWKGPWGVLFSTAAQAQMDHTSVYNDSTYPDDISEFTPYGLAEVRWPWIKQGARAGHVIEPVMQMVWSPDDGKDTPRDESTQLEFDEGNLFSLSRFPAGDALERGLRANIGVSWTRYDPTGWSLGTTVGRILRERDLHQFAGYESLDGLRSDWLAGVQLRLPNAMSFTNRTLFDDAFDVTKNELRFDWENEWIDIGSSYIWMEPSVAEDRDAVTHELTVDGDWQVNDRWLTTVDVRYDIELNRSASARFGLEYSTECATFDFSIRRRFTSSAQIRPTTDYNFEIKLAGFGDTGSGRQRPSRPGCRL</sequence>
<dbReference type="Proteomes" id="UP000239480">
    <property type="component" value="Unassembled WGS sequence"/>
</dbReference>
<dbReference type="HAMAP" id="MF_01411">
    <property type="entry name" value="LPS_assembly_LptD"/>
    <property type="match status" value="1"/>
</dbReference>
<feature type="domain" description="LptD C-terminal" evidence="2">
    <location>
        <begin position="294"/>
        <end position="653"/>
    </location>
</feature>
<comment type="subcellular location">
    <subcellularLocation>
        <location evidence="1">Cell outer membrane</location>
    </subcellularLocation>
</comment>
<dbReference type="InterPro" id="IPR050218">
    <property type="entry name" value="LptD"/>
</dbReference>